<feature type="compositionally biased region" description="Polar residues" evidence="1">
    <location>
        <begin position="1"/>
        <end position="10"/>
    </location>
</feature>
<sequence>MESSTGILHNNNDDPAPATAIPIPRSASAHIKPDTLRYFQSSLDSSPIPLPPRISHVDSGYTTSSSSFAAPATHEGNHDGSAPETDIKSVPLPGHADLRMFRTTAHPVSTARFREIAPEMERLLQKHMQKGLALLFQSSKAKARKQMTMAIKLMTVGETIDDAKPAIVIFVHGDQTSNLQSMLKQPLVKQLCQPDDGITPSFDVVIVGESPRKRALLQDVSVTWDSSQKGGLVTYCGVQIHLEAMGQGSVASTLGGVVKLAYASGNFMFVGMTAGHILEGLLEEAESEELATNEAEAIHVQEGFSKYTYRRLMGKLIYPPTEQAVDEDDLEDLLPTRDWALFEMNSSNNNKIKPNLLPVMQEREGLNRIADIRRRNNGYGMTTAPPESFPQTEPTPVVMISKAHTQSVMLGELSHVPGKVMFNPSKGFVEAYMLTLHSGEVEDGDSGSWVVNPVSMDVYGHVVATDCTGDAYVIPLHGTFDEMKTVLGAGSVELPTTADLLNLALQTETGGSIGGSKISDNDGRHERMVHCYPDERHMSEMLSLCEGTHPDAYLRLSALGDCDSGYGSVGTPRFVCADDEAEGREVGESVGSNS</sequence>
<reference evidence="2" key="1">
    <citation type="submission" date="2023-06" db="EMBL/GenBank/DDBJ databases">
        <title>Genome-scale phylogeny and comparative genomics of the fungal order Sordariales.</title>
        <authorList>
            <consortium name="Lawrence Berkeley National Laboratory"/>
            <person name="Hensen N."/>
            <person name="Bonometti L."/>
            <person name="Westerberg I."/>
            <person name="Brannstrom I.O."/>
            <person name="Guillou S."/>
            <person name="Cros-Aarteil S."/>
            <person name="Calhoun S."/>
            <person name="Haridas S."/>
            <person name="Kuo A."/>
            <person name="Mondo S."/>
            <person name="Pangilinan J."/>
            <person name="Riley R."/>
            <person name="LaButti K."/>
            <person name="Andreopoulos B."/>
            <person name="Lipzen A."/>
            <person name="Chen C."/>
            <person name="Yanf M."/>
            <person name="Daum C."/>
            <person name="Ng V."/>
            <person name="Clum A."/>
            <person name="Steindorff A."/>
            <person name="Ohm R."/>
            <person name="Martin F."/>
            <person name="Silar P."/>
            <person name="Natvig D."/>
            <person name="Lalanne C."/>
            <person name="Gautier V."/>
            <person name="Ament-velasquez S.L."/>
            <person name="Kruys A."/>
            <person name="Hutchinson M.I."/>
            <person name="Powell A.J."/>
            <person name="Barry K."/>
            <person name="Miller A.N."/>
            <person name="Grigoriev I.V."/>
            <person name="Debuchy R."/>
            <person name="Gladieux P."/>
            <person name="Thoren M.H."/>
            <person name="Johannesson H."/>
        </authorList>
    </citation>
    <scope>NUCLEOTIDE SEQUENCE</scope>
    <source>
        <strain evidence="2">SMH3391-2</strain>
    </source>
</reference>
<feature type="region of interest" description="Disordered" evidence="1">
    <location>
        <begin position="1"/>
        <end position="21"/>
    </location>
</feature>
<organism evidence="2 3">
    <name type="scientific">Bombardia bombarda</name>
    <dbReference type="NCBI Taxonomy" id="252184"/>
    <lineage>
        <taxon>Eukaryota</taxon>
        <taxon>Fungi</taxon>
        <taxon>Dikarya</taxon>
        <taxon>Ascomycota</taxon>
        <taxon>Pezizomycotina</taxon>
        <taxon>Sordariomycetes</taxon>
        <taxon>Sordariomycetidae</taxon>
        <taxon>Sordariales</taxon>
        <taxon>Lasiosphaeriaceae</taxon>
        <taxon>Bombardia</taxon>
    </lineage>
</organism>
<proteinExistence type="predicted"/>
<dbReference type="AlphaFoldDB" id="A0AA40BW31"/>
<name>A0AA40BW31_9PEZI</name>
<protein>
    <submittedName>
        <fullName evidence="2">Uncharacterized protein</fullName>
    </submittedName>
</protein>
<comment type="caution">
    <text evidence="2">The sequence shown here is derived from an EMBL/GenBank/DDBJ whole genome shotgun (WGS) entry which is preliminary data.</text>
</comment>
<feature type="region of interest" description="Disordered" evidence="1">
    <location>
        <begin position="47"/>
        <end position="88"/>
    </location>
</feature>
<feature type="compositionally biased region" description="Low complexity" evidence="1">
    <location>
        <begin position="62"/>
        <end position="73"/>
    </location>
</feature>
<evidence type="ECO:0000313" key="3">
    <source>
        <dbReference type="Proteomes" id="UP001174934"/>
    </source>
</evidence>
<dbReference type="EMBL" id="JAULSR010000006">
    <property type="protein sequence ID" value="KAK0615682.1"/>
    <property type="molecule type" value="Genomic_DNA"/>
</dbReference>
<keyword evidence="3" id="KW-1185">Reference proteome</keyword>
<dbReference type="Proteomes" id="UP001174934">
    <property type="component" value="Unassembled WGS sequence"/>
</dbReference>
<accession>A0AA40BW31</accession>
<gene>
    <name evidence="2" type="ORF">B0T17DRAFT_350785</name>
</gene>
<evidence type="ECO:0000256" key="1">
    <source>
        <dbReference type="SAM" id="MobiDB-lite"/>
    </source>
</evidence>
<evidence type="ECO:0000313" key="2">
    <source>
        <dbReference type="EMBL" id="KAK0615682.1"/>
    </source>
</evidence>